<dbReference type="Proteomes" id="UP000653565">
    <property type="component" value="Unassembled WGS sequence"/>
</dbReference>
<evidence type="ECO:0000313" key="6">
    <source>
        <dbReference type="Proteomes" id="UP000653565"/>
    </source>
</evidence>
<evidence type="ECO:0008006" key="7">
    <source>
        <dbReference type="Google" id="ProtNLM"/>
    </source>
</evidence>
<organism evidence="5 6">
    <name type="scientific">Aspergillus fumigatiaffinis</name>
    <dbReference type="NCBI Taxonomy" id="340414"/>
    <lineage>
        <taxon>Eukaryota</taxon>
        <taxon>Fungi</taxon>
        <taxon>Dikarya</taxon>
        <taxon>Ascomycota</taxon>
        <taxon>Pezizomycotina</taxon>
        <taxon>Eurotiomycetes</taxon>
        <taxon>Eurotiomycetidae</taxon>
        <taxon>Eurotiales</taxon>
        <taxon>Aspergillaceae</taxon>
        <taxon>Aspergillus</taxon>
        <taxon>Aspergillus subgen. Fumigati</taxon>
    </lineage>
</organism>
<evidence type="ECO:0000256" key="4">
    <source>
        <dbReference type="SAM" id="Phobius"/>
    </source>
</evidence>
<gene>
    <name evidence="5" type="ORF">CNMCM6805_000750</name>
</gene>
<dbReference type="GO" id="GO:0016757">
    <property type="term" value="F:glycosyltransferase activity"/>
    <property type="evidence" value="ECO:0007669"/>
    <property type="project" value="UniProtKB-KW"/>
</dbReference>
<reference evidence="5" key="1">
    <citation type="journal article" date="2020" name="bioRxiv">
        <title>Genomic and phenotypic heterogeneity of clinical isolates of the human pathogens Aspergillus fumigatus, Aspergillus lentulus and Aspergillus fumigatiaffinis.</title>
        <authorList>
            <person name="dos Santos R.A.C."/>
            <person name="Steenwyk J.L."/>
            <person name="Rivero-Menendez O."/>
            <person name="Mead M.E."/>
            <person name="Silva L.P."/>
            <person name="Bastos R.W."/>
            <person name="Alastruey-Izquierdo A."/>
            <person name="Goldman G.H."/>
            <person name="Rokas A."/>
        </authorList>
    </citation>
    <scope>NUCLEOTIDE SEQUENCE</scope>
    <source>
        <strain evidence="5">CNM-CM6805</strain>
    </source>
</reference>
<name>A0A8H4M5D2_9EURO</name>
<keyword evidence="6" id="KW-1185">Reference proteome</keyword>
<evidence type="ECO:0000313" key="5">
    <source>
        <dbReference type="EMBL" id="KAF4230351.1"/>
    </source>
</evidence>
<accession>A0A8H4M5D2</accession>
<dbReference type="InterPro" id="IPR008630">
    <property type="entry name" value="Glyco_trans_34"/>
</dbReference>
<keyword evidence="1" id="KW-0328">Glycosyltransferase</keyword>
<proteinExistence type="predicted"/>
<evidence type="ECO:0000256" key="2">
    <source>
        <dbReference type="ARBA" id="ARBA00022679"/>
    </source>
</evidence>
<dbReference type="PANTHER" id="PTHR31306">
    <property type="entry name" value="ALPHA-1,6-MANNOSYLTRANSFERASE MNN11-RELATED"/>
    <property type="match status" value="1"/>
</dbReference>
<keyword evidence="4" id="KW-1133">Transmembrane helix</keyword>
<comment type="caution">
    <text evidence="5">The sequence shown here is derived from an EMBL/GenBank/DDBJ whole genome shotgun (WGS) entry which is preliminary data.</text>
</comment>
<dbReference type="PANTHER" id="PTHR31306:SF8">
    <property type="entry name" value="GLYCOSYLTRANSFERASE FAMILY 34 PROTEIN"/>
    <property type="match status" value="1"/>
</dbReference>
<protein>
    <recommendedName>
        <fullName evidence="7">Mid2 domain-containing protein</fullName>
    </recommendedName>
</protein>
<dbReference type="GO" id="GO:0000139">
    <property type="term" value="C:Golgi membrane"/>
    <property type="evidence" value="ECO:0007669"/>
    <property type="project" value="TreeGrafter"/>
</dbReference>
<keyword evidence="2" id="KW-0808">Transferase</keyword>
<feature type="compositionally biased region" description="Basic and acidic residues" evidence="3">
    <location>
        <begin position="343"/>
        <end position="353"/>
    </location>
</feature>
<sequence>MNPDMPLETFLPPPEFSDIHMLLTKDWNGMNNGVFPIRVHPWAVELLSAAIAYPVVRPDVELFWPDQSALANLLQENEYFSRSVVYCPLRWFNAYMRQPNGEGLNPDSPAYLQVHPGDLLVHFPGTPRDKLTETLEPYLAIAERHRPEWELPLERTGDLPPAIYAGCTSPFPSSSSTIVSARAAENNQATQVHGPIIMWAQPVTVQFQSSDLSLFVTPTTISTTSKSDSVPVQTTTTSTALATPNTSQIPSATQPTELNHVISSTGLSAGAKAGIGVGIGVGGVAIFALLFFVFRYLRKARSMRAASKGQYYHNTEALGGLVPPAGSNSQQGPPSELDNAESNSRKYLPELQG</sequence>
<keyword evidence="4" id="KW-0472">Membrane</keyword>
<evidence type="ECO:0000256" key="1">
    <source>
        <dbReference type="ARBA" id="ARBA00022676"/>
    </source>
</evidence>
<reference evidence="5" key="2">
    <citation type="submission" date="2020-04" db="EMBL/GenBank/DDBJ databases">
        <authorList>
            <person name="Santos R.A.C."/>
            <person name="Steenwyk J.L."/>
            <person name="Rivero-Menendez O."/>
            <person name="Mead M.E."/>
            <person name="Silva L.P."/>
            <person name="Bastos R.W."/>
            <person name="Alastruey-Izquierdo A."/>
            <person name="Goldman G.H."/>
            <person name="Rokas A."/>
        </authorList>
    </citation>
    <scope>NUCLEOTIDE SEQUENCE</scope>
    <source>
        <strain evidence="5">CNM-CM6805</strain>
    </source>
</reference>
<dbReference type="Pfam" id="PF05637">
    <property type="entry name" value="Glyco_transf_34"/>
    <property type="match status" value="1"/>
</dbReference>
<feature type="transmembrane region" description="Helical" evidence="4">
    <location>
        <begin position="273"/>
        <end position="294"/>
    </location>
</feature>
<dbReference type="EMBL" id="JAAAPX010000117">
    <property type="protein sequence ID" value="KAF4230351.1"/>
    <property type="molecule type" value="Genomic_DNA"/>
</dbReference>
<dbReference type="GO" id="GO:0006487">
    <property type="term" value="P:protein N-linked glycosylation"/>
    <property type="evidence" value="ECO:0007669"/>
    <property type="project" value="TreeGrafter"/>
</dbReference>
<evidence type="ECO:0000256" key="3">
    <source>
        <dbReference type="SAM" id="MobiDB-lite"/>
    </source>
</evidence>
<feature type="region of interest" description="Disordered" evidence="3">
    <location>
        <begin position="320"/>
        <end position="353"/>
    </location>
</feature>
<dbReference type="AlphaFoldDB" id="A0A8H4M5D2"/>
<keyword evidence="4" id="KW-0812">Transmembrane</keyword>